<name>Q3AQD4_CHLCH</name>
<keyword evidence="1" id="KW-0472">Membrane</keyword>
<sequence>MLRGVELVQFLWIHEFFVMSASYNESVMPSQGINGLAMLTPIIGFPIFFHALSGMVVAGIGVTAYNNVVAPLAGKLVEFTQDTLPQLLPPLTPSILSIIPAQEVPVVIPITIKAKETSLLEA</sequence>
<protein>
    <submittedName>
        <fullName evidence="2">Uncharacterized protein</fullName>
    </submittedName>
</protein>
<evidence type="ECO:0000256" key="1">
    <source>
        <dbReference type="SAM" id="Phobius"/>
    </source>
</evidence>
<dbReference type="EMBL" id="CP000108">
    <property type="protein sequence ID" value="ABB28791.1"/>
    <property type="molecule type" value="Genomic_DNA"/>
</dbReference>
<feature type="transmembrane region" description="Helical" evidence="1">
    <location>
        <begin position="43"/>
        <end position="65"/>
    </location>
</feature>
<organism evidence="2">
    <name type="scientific">Chlorobium chlorochromatii (strain CaD3)</name>
    <dbReference type="NCBI Taxonomy" id="340177"/>
    <lineage>
        <taxon>Bacteria</taxon>
        <taxon>Pseudomonadati</taxon>
        <taxon>Chlorobiota</taxon>
        <taxon>Chlorobiia</taxon>
        <taxon>Chlorobiales</taxon>
        <taxon>Chlorobiaceae</taxon>
        <taxon>Chlorobium/Pelodictyon group</taxon>
        <taxon>Chlorobium</taxon>
    </lineage>
</organism>
<proteinExistence type="predicted"/>
<keyword evidence="1" id="KW-0812">Transmembrane</keyword>
<dbReference type="AlphaFoldDB" id="Q3AQD4"/>
<dbReference type="HOGENOM" id="CLU_2022590_0_0_10"/>
<reference evidence="2" key="1">
    <citation type="submission" date="2005-08" db="EMBL/GenBank/DDBJ databases">
        <title>Complete sequence of Chlorobium chlorochromatii CaD3.</title>
        <authorList>
            <person name="Copeland A."/>
            <person name="Lucas S."/>
            <person name="Lapidus A."/>
            <person name="Barry K."/>
            <person name="Detter J.C."/>
            <person name="Glavina T."/>
            <person name="Hammon N."/>
            <person name="Israni S."/>
            <person name="Pitluck S."/>
            <person name="Bryant D."/>
            <person name="Schmutz J."/>
            <person name="Larimer F."/>
            <person name="Land M."/>
            <person name="Kyrpides N."/>
            <person name="Ivanova N."/>
            <person name="Richardson P."/>
        </authorList>
    </citation>
    <scope>NUCLEOTIDE SEQUENCE [LARGE SCALE GENOMIC DNA]</scope>
    <source>
        <strain evidence="2">CaD3</strain>
    </source>
</reference>
<gene>
    <name evidence="2" type="ordered locus">Cag_1536</name>
</gene>
<dbReference type="KEGG" id="cch:Cag_1536"/>
<evidence type="ECO:0000313" key="2">
    <source>
        <dbReference type="EMBL" id="ABB28791.1"/>
    </source>
</evidence>
<keyword evidence="1" id="KW-1133">Transmembrane helix</keyword>
<accession>Q3AQD4</accession>